<proteinExistence type="predicted"/>
<dbReference type="InterPro" id="IPR006741">
    <property type="entry name" value="AgrB"/>
</dbReference>
<keyword evidence="10" id="KW-1185">Reference proteome</keyword>
<keyword evidence="5" id="KW-0378">Hydrolase</keyword>
<evidence type="ECO:0000256" key="8">
    <source>
        <dbReference type="SAM" id="Phobius"/>
    </source>
</evidence>
<keyword evidence="7 8" id="KW-0472">Membrane</keyword>
<keyword evidence="6 8" id="KW-1133">Transmembrane helix</keyword>
<evidence type="ECO:0000256" key="6">
    <source>
        <dbReference type="ARBA" id="ARBA00022989"/>
    </source>
</evidence>
<dbReference type="EMBL" id="FQUY01000003">
    <property type="protein sequence ID" value="SHE59277.1"/>
    <property type="molecule type" value="Genomic_DNA"/>
</dbReference>
<dbReference type="Proteomes" id="UP000184148">
    <property type="component" value="Unassembled WGS sequence"/>
</dbReference>
<evidence type="ECO:0000256" key="3">
    <source>
        <dbReference type="ARBA" id="ARBA00022670"/>
    </source>
</evidence>
<organism evidence="9 10">
    <name type="scientific">Desulforamulus putei DSM 12395</name>
    <dbReference type="NCBI Taxonomy" id="1121429"/>
    <lineage>
        <taxon>Bacteria</taxon>
        <taxon>Bacillati</taxon>
        <taxon>Bacillota</taxon>
        <taxon>Clostridia</taxon>
        <taxon>Eubacteriales</taxon>
        <taxon>Peptococcaceae</taxon>
        <taxon>Desulforamulus</taxon>
    </lineage>
</organism>
<evidence type="ECO:0000256" key="4">
    <source>
        <dbReference type="ARBA" id="ARBA00022692"/>
    </source>
</evidence>
<dbReference type="AlphaFoldDB" id="A0A1M4URK7"/>
<name>A0A1M4URK7_9FIRM</name>
<gene>
    <name evidence="9" type="ORF">SAMN02745133_00738</name>
</gene>
<evidence type="ECO:0000256" key="7">
    <source>
        <dbReference type="ARBA" id="ARBA00023136"/>
    </source>
</evidence>
<feature type="transmembrane region" description="Helical" evidence="8">
    <location>
        <begin position="81"/>
        <end position="100"/>
    </location>
</feature>
<sequence>MSLSEKLAHYLIKTKGIEDQDQQEILAFGAEVLFGILSGVFITLGVGYVLGLHILIFYMLFASLMIRKTAGGAHSAHPTNCLIITVAAFNILALFARETFAYVQDFLGYFLVIVFLIGFTAVYINAPVESLQKPLHPRQRKILRKLAILSVLLISVTQFIAYYFSFYSLVNYAVSLVLLWQYLMLTVLGHKMILCLDNFFNSIYKGGETCEKN</sequence>
<feature type="transmembrane region" description="Helical" evidence="8">
    <location>
        <begin position="146"/>
        <end position="164"/>
    </location>
</feature>
<dbReference type="OrthoDB" id="2854767at2"/>
<dbReference type="GO" id="GO:0008233">
    <property type="term" value="F:peptidase activity"/>
    <property type="evidence" value="ECO:0007669"/>
    <property type="project" value="UniProtKB-KW"/>
</dbReference>
<evidence type="ECO:0000256" key="2">
    <source>
        <dbReference type="ARBA" id="ARBA00022654"/>
    </source>
</evidence>
<evidence type="ECO:0000256" key="5">
    <source>
        <dbReference type="ARBA" id="ARBA00022801"/>
    </source>
</evidence>
<dbReference type="RefSeq" id="WP_073235881.1">
    <property type="nucleotide sequence ID" value="NZ_FQUY01000003.1"/>
</dbReference>
<dbReference type="STRING" id="1121429.SAMN02745133_00738"/>
<reference evidence="10" key="1">
    <citation type="submission" date="2016-11" db="EMBL/GenBank/DDBJ databases">
        <authorList>
            <person name="Varghese N."/>
            <person name="Submissions S."/>
        </authorList>
    </citation>
    <scope>NUCLEOTIDE SEQUENCE [LARGE SCALE GENOMIC DNA]</scope>
    <source>
        <strain evidence="10">DSM 12395</strain>
    </source>
</reference>
<evidence type="ECO:0000313" key="9">
    <source>
        <dbReference type="EMBL" id="SHE59277.1"/>
    </source>
</evidence>
<keyword evidence="3" id="KW-0645">Protease</keyword>
<feature type="transmembrane region" description="Helical" evidence="8">
    <location>
        <begin position="106"/>
        <end position="126"/>
    </location>
</feature>
<dbReference type="Pfam" id="PF04647">
    <property type="entry name" value="AgrB"/>
    <property type="match status" value="1"/>
</dbReference>
<dbReference type="GO" id="GO:0009372">
    <property type="term" value="P:quorum sensing"/>
    <property type="evidence" value="ECO:0007669"/>
    <property type="project" value="UniProtKB-KW"/>
</dbReference>
<protein>
    <submittedName>
        <fullName evidence="9">Accessory gene regulator B</fullName>
    </submittedName>
</protein>
<evidence type="ECO:0000256" key="1">
    <source>
        <dbReference type="ARBA" id="ARBA00022475"/>
    </source>
</evidence>
<dbReference type="SMART" id="SM00793">
    <property type="entry name" value="AgrB"/>
    <property type="match status" value="1"/>
</dbReference>
<evidence type="ECO:0000313" key="10">
    <source>
        <dbReference type="Proteomes" id="UP000184148"/>
    </source>
</evidence>
<keyword evidence="2" id="KW-0673">Quorum sensing</keyword>
<keyword evidence="4 8" id="KW-0812">Transmembrane</keyword>
<accession>A0A1M4URK7</accession>
<dbReference type="GO" id="GO:0006508">
    <property type="term" value="P:proteolysis"/>
    <property type="evidence" value="ECO:0007669"/>
    <property type="project" value="UniProtKB-KW"/>
</dbReference>
<feature type="transmembrane region" description="Helical" evidence="8">
    <location>
        <begin position="32"/>
        <end position="61"/>
    </location>
</feature>
<keyword evidence="1" id="KW-1003">Cell membrane</keyword>
<dbReference type="GO" id="GO:0016020">
    <property type="term" value="C:membrane"/>
    <property type="evidence" value="ECO:0007669"/>
    <property type="project" value="InterPro"/>
</dbReference>